<keyword evidence="1" id="KW-0175">Coiled coil</keyword>
<dbReference type="EMBL" id="RSEC01000021">
    <property type="protein sequence ID" value="RSD23946.1"/>
    <property type="molecule type" value="Genomic_DNA"/>
</dbReference>
<evidence type="ECO:0000256" key="2">
    <source>
        <dbReference type="SAM" id="MobiDB-lite"/>
    </source>
</evidence>
<dbReference type="RefSeq" id="WP_125306634.1">
    <property type="nucleotide sequence ID" value="NZ_RSEC01000021.1"/>
</dbReference>
<name>A0A3R9E5L7_9PSEU</name>
<sequence length="140" mass="15447">MTEPDSESTAAGEIIQRRVLARRAEREALMAEFAPQANYDAPERPAGRNPEIGHFRQLQARIDEAQTALTAVRTNREASKFELADAQQALDAARAKVQRTIDNAENPQQAAALAYSAAQDHDRPTRPASIGDLAVRRRDD</sequence>
<evidence type="ECO:0000313" key="4">
    <source>
        <dbReference type="Proteomes" id="UP000267081"/>
    </source>
</evidence>
<accession>A0A3R9E5L7</accession>
<organism evidence="3 4">
    <name type="scientific">Amycolatopsis eburnea</name>
    <dbReference type="NCBI Taxonomy" id="2267691"/>
    <lineage>
        <taxon>Bacteria</taxon>
        <taxon>Bacillati</taxon>
        <taxon>Actinomycetota</taxon>
        <taxon>Actinomycetes</taxon>
        <taxon>Pseudonocardiales</taxon>
        <taxon>Pseudonocardiaceae</taxon>
        <taxon>Amycolatopsis</taxon>
    </lineage>
</organism>
<dbReference type="OrthoDB" id="9947678at2"/>
<keyword evidence="4" id="KW-1185">Reference proteome</keyword>
<feature type="region of interest" description="Disordered" evidence="2">
    <location>
        <begin position="112"/>
        <end position="140"/>
    </location>
</feature>
<feature type="coiled-coil region" evidence="1">
    <location>
        <begin position="55"/>
        <end position="103"/>
    </location>
</feature>
<gene>
    <name evidence="3" type="ORF">EIY87_06135</name>
</gene>
<protein>
    <submittedName>
        <fullName evidence="3">Uncharacterized protein</fullName>
    </submittedName>
</protein>
<dbReference type="Proteomes" id="UP000267081">
    <property type="component" value="Unassembled WGS sequence"/>
</dbReference>
<reference evidence="3 4" key="1">
    <citation type="submission" date="2018-12" db="EMBL/GenBank/DDBJ databases">
        <title>Amycolatopsis eburnea sp. nov. actinomycete associate with arbuscular mycorrhiza fungal spore.</title>
        <authorList>
            <person name="Lumyong S."/>
            <person name="Chaiya L."/>
        </authorList>
    </citation>
    <scope>NUCLEOTIDE SEQUENCE [LARGE SCALE GENOMIC DNA]</scope>
    <source>
        <strain evidence="3 4">GLM-1</strain>
    </source>
</reference>
<dbReference type="AlphaFoldDB" id="A0A3R9E5L7"/>
<evidence type="ECO:0000313" key="3">
    <source>
        <dbReference type="EMBL" id="RSD23946.1"/>
    </source>
</evidence>
<comment type="caution">
    <text evidence="3">The sequence shown here is derived from an EMBL/GenBank/DDBJ whole genome shotgun (WGS) entry which is preliminary data.</text>
</comment>
<proteinExistence type="predicted"/>
<evidence type="ECO:0000256" key="1">
    <source>
        <dbReference type="SAM" id="Coils"/>
    </source>
</evidence>